<accession>A0ABY8LJ61</accession>
<name>A0ABY8LJ61_9GAMM</name>
<protein>
    <submittedName>
        <fullName evidence="2">Uncharacterized protein</fullName>
    </submittedName>
</protein>
<feature type="transmembrane region" description="Helical" evidence="1">
    <location>
        <begin position="67"/>
        <end position="90"/>
    </location>
</feature>
<keyword evidence="3" id="KW-1185">Reference proteome</keyword>
<evidence type="ECO:0000256" key="1">
    <source>
        <dbReference type="SAM" id="Phobius"/>
    </source>
</evidence>
<feature type="transmembrane region" description="Helical" evidence="1">
    <location>
        <begin position="144"/>
        <end position="166"/>
    </location>
</feature>
<reference evidence="2" key="1">
    <citation type="submission" date="2023-04" db="EMBL/GenBank/DDBJ databases">
        <title>Complete genome sequence of Halomonas alkaliantarctica MSP3 isolated from marine sediment, Jeju Island.</title>
        <authorList>
            <person name="Park S.-J."/>
        </authorList>
    </citation>
    <scope>NUCLEOTIDE SEQUENCE</scope>
    <source>
        <strain evidence="2">MSP3</strain>
    </source>
</reference>
<gene>
    <name evidence="2" type="ORF">QEN58_14270</name>
</gene>
<organism evidence="2 3">
    <name type="scientific">Halomonas alkaliantarctica</name>
    <dbReference type="NCBI Taxonomy" id="232346"/>
    <lineage>
        <taxon>Bacteria</taxon>
        <taxon>Pseudomonadati</taxon>
        <taxon>Pseudomonadota</taxon>
        <taxon>Gammaproteobacteria</taxon>
        <taxon>Oceanospirillales</taxon>
        <taxon>Halomonadaceae</taxon>
        <taxon>Halomonas</taxon>
    </lineage>
</organism>
<sequence>MISSDHESINKLAYENALNSLSMQRSSLTSLRQRSVAITTLSGLSATFLGKEALLNSKRGDLLCLDIVLFAEGAAITFLVIALLCSIELLRPRKDWVFYNRPSEIINQFSFGDNVATLSETYVILSIYMEEHYSINLTQLSRMYYVLNIAIASCFLQIICWFFSLIL</sequence>
<evidence type="ECO:0000313" key="3">
    <source>
        <dbReference type="Proteomes" id="UP001179830"/>
    </source>
</evidence>
<evidence type="ECO:0000313" key="2">
    <source>
        <dbReference type="EMBL" id="WGI24490.1"/>
    </source>
</evidence>
<dbReference type="RefSeq" id="WP_280104289.1">
    <property type="nucleotide sequence ID" value="NZ_CP122961.1"/>
</dbReference>
<keyword evidence="1" id="KW-0472">Membrane</keyword>
<keyword evidence="1" id="KW-0812">Transmembrane</keyword>
<dbReference type="EMBL" id="CP122961">
    <property type="protein sequence ID" value="WGI24490.1"/>
    <property type="molecule type" value="Genomic_DNA"/>
</dbReference>
<dbReference type="Proteomes" id="UP001179830">
    <property type="component" value="Chromosome"/>
</dbReference>
<keyword evidence="1" id="KW-1133">Transmembrane helix</keyword>
<proteinExistence type="predicted"/>